<gene>
    <name evidence="3" type="ORF">FYJ58_10610</name>
</gene>
<dbReference type="Proteomes" id="UP000482209">
    <property type="component" value="Unassembled WGS sequence"/>
</dbReference>
<proteinExistence type="predicted"/>
<evidence type="ECO:0000313" key="4">
    <source>
        <dbReference type="Proteomes" id="UP000482209"/>
    </source>
</evidence>
<evidence type="ECO:0000313" key="3">
    <source>
        <dbReference type="EMBL" id="MSS64319.1"/>
    </source>
</evidence>
<feature type="coiled-coil region" evidence="1">
    <location>
        <begin position="373"/>
        <end position="400"/>
    </location>
</feature>
<accession>A0A6L5Y0C1</accession>
<sequence length="609" mass="70336">MGKKKGGDMAEGIVIKIWNVKASSSTRSGASQIQSSIDYIENPEKVCIRIADSSQFQMGNELTYVMNDIKTVDGLYVGARHITDIKNATEEMMQIKEFYGKLDGRVATHGVISLDVTESDPKNAGKLMLLLDELMQKVFPDNQVVYAVHTNTENLHIHFILNTVGLYGKKIHMDNDFMSKVLEPAVNELAEKYGFTPNEKWNRKKRLEDIPLPQRKMILRGLIDNAIEQTDDFAAFIAYLRADGLTVNVGKNLSLQMDGMQRAMRTGQLGKNYTIEGICQRLSTKMDPLVWKSISEEAHYISEKEMLLFTPSKMKNYSDMNQDEKKEAVRMLRLGRNPWEETRNDNWQIQRMSKQLNEIGYVYELVHYYSRGVDNAELALSDIISRRKNLSEERKEIRENLKAYKPIISIYEEMKKYMIRAYLYDAYGRTEYIEDFKRYQELSDRLMNIYGKSVEEVADYIADQKAQLIYAKAQDTELNDQYKIIKNYLDNKKFEVDERGLSFFKAVGHSEAKREAREYGIFASDMKYITAKDVEDIIVRVVTTPDVIDGKNTVTTTVTVLTNDEKVVKEISSKYLDAKAFNDALFELSTEYDLRECQTHRKNIRKNAL</sequence>
<dbReference type="Pfam" id="PF03432">
    <property type="entry name" value="Relaxase"/>
    <property type="match status" value="1"/>
</dbReference>
<reference evidence="3 4" key="1">
    <citation type="submission" date="2019-08" db="EMBL/GenBank/DDBJ databases">
        <title>In-depth cultivation of the pig gut microbiome towards novel bacterial diversity and tailored functional studies.</title>
        <authorList>
            <person name="Wylensek D."/>
            <person name="Hitch T.C.A."/>
            <person name="Clavel T."/>
        </authorList>
    </citation>
    <scope>NUCLEOTIDE SEQUENCE [LARGE SCALE GENOMIC DNA]</scope>
    <source>
        <strain evidence="3 4">WCA-693-APC-MOT-I</strain>
    </source>
</reference>
<keyword evidence="4" id="KW-1185">Reference proteome</keyword>
<protein>
    <submittedName>
        <fullName evidence="3">Relaxase/mobilization nuclease domain-containing protein</fullName>
    </submittedName>
</protein>
<comment type="caution">
    <text evidence="3">The sequence shown here is derived from an EMBL/GenBank/DDBJ whole genome shotgun (WGS) entry which is preliminary data.</text>
</comment>
<name>A0A6L5Y0C1_9FIRM</name>
<evidence type="ECO:0000256" key="1">
    <source>
        <dbReference type="SAM" id="Coils"/>
    </source>
</evidence>
<evidence type="ECO:0000259" key="2">
    <source>
        <dbReference type="Pfam" id="PF03432"/>
    </source>
</evidence>
<feature type="domain" description="MobA/VirD2-like nuclease" evidence="2">
    <location>
        <begin position="64"/>
        <end position="194"/>
    </location>
</feature>
<dbReference type="InterPro" id="IPR005094">
    <property type="entry name" value="Endonuclease_MobA/VirD2"/>
</dbReference>
<organism evidence="3 4">
    <name type="scientific">Velocimicrobium porci</name>
    <dbReference type="NCBI Taxonomy" id="2606634"/>
    <lineage>
        <taxon>Bacteria</taxon>
        <taxon>Bacillati</taxon>
        <taxon>Bacillota</taxon>
        <taxon>Clostridia</taxon>
        <taxon>Lachnospirales</taxon>
        <taxon>Lachnospiraceae</taxon>
        <taxon>Velocimicrobium</taxon>
    </lineage>
</organism>
<keyword evidence="1" id="KW-0175">Coiled coil</keyword>
<dbReference type="EMBL" id="VUMT01000016">
    <property type="protein sequence ID" value="MSS64319.1"/>
    <property type="molecule type" value="Genomic_DNA"/>
</dbReference>
<dbReference type="AlphaFoldDB" id="A0A6L5Y0C1"/>